<name>A0A6M8HUW5_9PROT</name>
<dbReference type="GO" id="GO:0043565">
    <property type="term" value="F:sequence-specific DNA binding"/>
    <property type="evidence" value="ECO:0007669"/>
    <property type="project" value="TreeGrafter"/>
</dbReference>
<dbReference type="Pfam" id="PF00126">
    <property type="entry name" value="HTH_1"/>
    <property type="match status" value="1"/>
</dbReference>
<dbReference type="Proteomes" id="UP000500767">
    <property type="component" value="Chromosome"/>
</dbReference>
<dbReference type="RefSeq" id="WP_171833658.1">
    <property type="nucleotide sequence ID" value="NZ_CP053708.1"/>
</dbReference>
<dbReference type="GO" id="GO:0006351">
    <property type="term" value="P:DNA-templated transcription"/>
    <property type="evidence" value="ECO:0007669"/>
    <property type="project" value="TreeGrafter"/>
</dbReference>
<dbReference type="EMBL" id="CP053708">
    <property type="protein sequence ID" value="QKE91975.1"/>
    <property type="molecule type" value="Genomic_DNA"/>
</dbReference>
<evidence type="ECO:0000256" key="1">
    <source>
        <dbReference type="ARBA" id="ARBA00009437"/>
    </source>
</evidence>
<accession>A0A6M8HUW5</accession>
<dbReference type="InterPro" id="IPR058163">
    <property type="entry name" value="LysR-type_TF_proteobact-type"/>
</dbReference>
<dbReference type="InterPro" id="IPR005119">
    <property type="entry name" value="LysR_subst-bd"/>
</dbReference>
<dbReference type="SUPFAM" id="SSF46785">
    <property type="entry name" value="Winged helix' DNA-binding domain"/>
    <property type="match status" value="1"/>
</dbReference>
<dbReference type="PANTHER" id="PTHR30537:SF3">
    <property type="entry name" value="TRANSCRIPTIONAL REGULATORY PROTEIN"/>
    <property type="match status" value="1"/>
</dbReference>
<dbReference type="InterPro" id="IPR036388">
    <property type="entry name" value="WH-like_DNA-bd_sf"/>
</dbReference>
<dbReference type="Gene3D" id="1.10.10.10">
    <property type="entry name" value="Winged helix-like DNA-binding domain superfamily/Winged helix DNA-binding domain"/>
    <property type="match status" value="1"/>
</dbReference>
<feature type="domain" description="HTH lysR-type" evidence="5">
    <location>
        <begin position="2"/>
        <end position="59"/>
    </location>
</feature>
<evidence type="ECO:0000256" key="4">
    <source>
        <dbReference type="ARBA" id="ARBA00023163"/>
    </source>
</evidence>
<dbReference type="PROSITE" id="PS50931">
    <property type="entry name" value="HTH_LYSR"/>
    <property type="match status" value="1"/>
</dbReference>
<dbReference type="KEGG" id="lck:HN018_19780"/>
<keyword evidence="4" id="KW-0804">Transcription</keyword>
<evidence type="ECO:0000256" key="2">
    <source>
        <dbReference type="ARBA" id="ARBA00023015"/>
    </source>
</evidence>
<evidence type="ECO:0000313" key="6">
    <source>
        <dbReference type="EMBL" id="QKE91975.1"/>
    </source>
</evidence>
<dbReference type="PANTHER" id="PTHR30537">
    <property type="entry name" value="HTH-TYPE TRANSCRIPTIONAL REGULATOR"/>
    <property type="match status" value="1"/>
</dbReference>
<dbReference type="GO" id="GO:0003700">
    <property type="term" value="F:DNA-binding transcription factor activity"/>
    <property type="evidence" value="ECO:0007669"/>
    <property type="project" value="InterPro"/>
</dbReference>
<comment type="similarity">
    <text evidence="1">Belongs to the LysR transcriptional regulatory family.</text>
</comment>
<keyword evidence="2" id="KW-0805">Transcription regulation</keyword>
<sequence>MFDWEDMRHFLALAETGTLSGAARSLKVDHATVGRRVSALEQMFDTSLIERLPKRWVLTEAGQRVAVLGQGMQTQAHALERAVKAQHSPLSGTVTLSTPPAFASYFLAPRLQGLRRLYPDLHLTLLGNKSVASLSQQEADIAVRISRPQEASSVARKIGTMEFWLYAAPGYADRPSAEWEFVAYDHTLDHVVEQKWLIAFAAGRSIVFRANDLACQAAAARAGVGIAMLPCFLSYRDPELVALSIDLERATRDIYLVVHSDLRRMPAVRAVLEFVADQVSAGMPPAGA</sequence>
<dbReference type="Gene3D" id="3.40.190.290">
    <property type="match status" value="1"/>
</dbReference>
<dbReference type="SUPFAM" id="SSF53850">
    <property type="entry name" value="Periplasmic binding protein-like II"/>
    <property type="match status" value="1"/>
</dbReference>
<dbReference type="InterPro" id="IPR036390">
    <property type="entry name" value="WH_DNA-bd_sf"/>
</dbReference>
<dbReference type="InterPro" id="IPR000847">
    <property type="entry name" value="LysR_HTH_N"/>
</dbReference>
<keyword evidence="7" id="KW-1185">Reference proteome</keyword>
<evidence type="ECO:0000313" key="7">
    <source>
        <dbReference type="Proteomes" id="UP000500767"/>
    </source>
</evidence>
<proteinExistence type="inferred from homology"/>
<dbReference type="AlphaFoldDB" id="A0A6M8HUW5"/>
<gene>
    <name evidence="6" type="ORF">HN018_19780</name>
</gene>
<evidence type="ECO:0000256" key="3">
    <source>
        <dbReference type="ARBA" id="ARBA00023125"/>
    </source>
</evidence>
<protein>
    <submittedName>
        <fullName evidence="6">LysR family transcriptional regulator</fullName>
    </submittedName>
</protein>
<dbReference type="Pfam" id="PF03466">
    <property type="entry name" value="LysR_substrate"/>
    <property type="match status" value="1"/>
</dbReference>
<keyword evidence="3" id="KW-0238">DNA-binding</keyword>
<reference evidence="6 7" key="1">
    <citation type="journal article" date="2014" name="World J. Microbiol. Biotechnol.">
        <title>Biodiversity and physiological characteristics of Antarctic and Arctic lichens-associated bacteria.</title>
        <authorList>
            <person name="Lee Y.M."/>
            <person name="Kim E.H."/>
            <person name="Lee H.K."/>
            <person name="Hong S.G."/>
        </authorList>
    </citation>
    <scope>NUCLEOTIDE SEQUENCE [LARGE SCALE GENOMIC DNA]</scope>
    <source>
        <strain evidence="6 7">PAMC 26569</strain>
    </source>
</reference>
<organism evidence="6 7">
    <name type="scientific">Lichenicola cladoniae</name>
    <dbReference type="NCBI Taxonomy" id="1484109"/>
    <lineage>
        <taxon>Bacteria</taxon>
        <taxon>Pseudomonadati</taxon>
        <taxon>Pseudomonadota</taxon>
        <taxon>Alphaproteobacteria</taxon>
        <taxon>Acetobacterales</taxon>
        <taxon>Acetobacteraceae</taxon>
        <taxon>Lichenicola</taxon>
    </lineage>
</organism>
<evidence type="ECO:0000259" key="5">
    <source>
        <dbReference type="PROSITE" id="PS50931"/>
    </source>
</evidence>